<evidence type="ECO:0000313" key="1">
    <source>
        <dbReference type="EMBL" id="KAL2740170.1"/>
    </source>
</evidence>
<comment type="caution">
    <text evidence="1">The sequence shown here is derived from an EMBL/GenBank/DDBJ whole genome shotgun (WGS) entry which is preliminary data.</text>
</comment>
<proteinExistence type="predicted"/>
<reference evidence="1 2" key="1">
    <citation type="journal article" date="2024" name="Ann. Entomol. Soc. Am.">
        <title>Genomic analyses of the southern and eastern yellowjacket wasps (Hymenoptera: Vespidae) reveal evolutionary signatures of social life.</title>
        <authorList>
            <person name="Catto M.A."/>
            <person name="Caine P.B."/>
            <person name="Orr S.E."/>
            <person name="Hunt B.G."/>
            <person name="Goodisman M.A.D."/>
        </authorList>
    </citation>
    <scope>NUCLEOTIDE SEQUENCE [LARGE SCALE GENOMIC DNA]</scope>
    <source>
        <strain evidence="1">233</strain>
        <tissue evidence="1">Head and thorax</tissue>
    </source>
</reference>
<gene>
    <name evidence="1" type="ORF">V1478_000311</name>
</gene>
<accession>A0ABD2C5P6</accession>
<evidence type="ECO:0000313" key="2">
    <source>
        <dbReference type="Proteomes" id="UP001607302"/>
    </source>
</evidence>
<dbReference type="EMBL" id="JAUDFV010000020">
    <property type="protein sequence ID" value="KAL2740170.1"/>
    <property type="molecule type" value="Genomic_DNA"/>
</dbReference>
<name>A0ABD2C5P6_VESSQ</name>
<sequence length="78" mass="9189">MIITLALCKYTKERKSIYIIQHVVACKKGTSLDVYQISLILLFIKIITEANISEMPLTLLQISQRLLMNDYYWRLTYC</sequence>
<keyword evidence="2" id="KW-1185">Reference proteome</keyword>
<dbReference type="AlphaFoldDB" id="A0ABD2C5P6"/>
<organism evidence="1 2">
    <name type="scientific">Vespula squamosa</name>
    <name type="common">Southern yellow jacket</name>
    <name type="synonym">Wasp</name>
    <dbReference type="NCBI Taxonomy" id="30214"/>
    <lineage>
        <taxon>Eukaryota</taxon>
        <taxon>Metazoa</taxon>
        <taxon>Ecdysozoa</taxon>
        <taxon>Arthropoda</taxon>
        <taxon>Hexapoda</taxon>
        <taxon>Insecta</taxon>
        <taxon>Pterygota</taxon>
        <taxon>Neoptera</taxon>
        <taxon>Endopterygota</taxon>
        <taxon>Hymenoptera</taxon>
        <taxon>Apocrita</taxon>
        <taxon>Aculeata</taxon>
        <taxon>Vespoidea</taxon>
        <taxon>Vespidae</taxon>
        <taxon>Vespinae</taxon>
        <taxon>Vespula</taxon>
    </lineage>
</organism>
<dbReference type="Proteomes" id="UP001607302">
    <property type="component" value="Unassembled WGS sequence"/>
</dbReference>
<protein>
    <submittedName>
        <fullName evidence="1">Uncharacterized protein</fullName>
    </submittedName>
</protein>